<dbReference type="OMA" id="QFNYTFL"/>
<dbReference type="InterPro" id="IPR029069">
    <property type="entry name" value="HotDog_dom_sf"/>
</dbReference>
<dbReference type="GO" id="GO:0006637">
    <property type="term" value="P:acyl-CoA metabolic process"/>
    <property type="evidence" value="ECO:0007669"/>
    <property type="project" value="TreeGrafter"/>
</dbReference>
<keyword evidence="2" id="KW-0677">Repeat</keyword>
<comment type="caution">
    <text evidence="6">The sequence shown here is derived from an EMBL/GenBank/DDBJ whole genome shotgun (WGS) entry which is preliminary data.</text>
</comment>
<name>A0A066VTE3_TILAU</name>
<dbReference type="RefSeq" id="XP_013242404.1">
    <property type="nucleotide sequence ID" value="XM_013386950.1"/>
</dbReference>
<dbReference type="CDD" id="cd03442">
    <property type="entry name" value="BFIT_BACH"/>
    <property type="match status" value="2"/>
</dbReference>
<dbReference type="InterPro" id="IPR033120">
    <property type="entry name" value="HOTDOG_ACOT"/>
</dbReference>
<keyword evidence="7" id="KW-1185">Reference proteome</keyword>
<organism evidence="6 7">
    <name type="scientific">Tilletiaria anomala (strain ATCC 24038 / CBS 436.72 / UBC 951)</name>
    <dbReference type="NCBI Taxonomy" id="1037660"/>
    <lineage>
        <taxon>Eukaryota</taxon>
        <taxon>Fungi</taxon>
        <taxon>Dikarya</taxon>
        <taxon>Basidiomycota</taxon>
        <taxon>Ustilaginomycotina</taxon>
        <taxon>Exobasidiomycetes</taxon>
        <taxon>Georgefischeriales</taxon>
        <taxon>Tilletiariaceae</taxon>
        <taxon>Tilletiaria</taxon>
    </lineage>
</organism>
<evidence type="ECO:0000256" key="1">
    <source>
        <dbReference type="ARBA" id="ARBA00010458"/>
    </source>
</evidence>
<dbReference type="SUPFAM" id="SSF54637">
    <property type="entry name" value="Thioesterase/thiol ester dehydrase-isomerase"/>
    <property type="match status" value="2"/>
</dbReference>
<evidence type="ECO:0000256" key="2">
    <source>
        <dbReference type="ARBA" id="ARBA00022737"/>
    </source>
</evidence>
<proteinExistence type="inferred from homology"/>
<dbReference type="GeneID" id="25264692"/>
<dbReference type="HOGENOM" id="CLU_032862_0_0_1"/>
<dbReference type="PANTHER" id="PTHR12655">
    <property type="entry name" value="ACYL-COA THIOESTERASE"/>
    <property type="match status" value="1"/>
</dbReference>
<dbReference type="AlphaFoldDB" id="A0A066VTE3"/>
<dbReference type="EMBL" id="JMSN01000060">
    <property type="protein sequence ID" value="KDN43543.1"/>
    <property type="molecule type" value="Genomic_DNA"/>
</dbReference>
<dbReference type="OrthoDB" id="331699at2759"/>
<dbReference type="Gene3D" id="3.10.129.10">
    <property type="entry name" value="Hotdog Thioesterase"/>
    <property type="match status" value="2"/>
</dbReference>
<dbReference type="GO" id="GO:0047617">
    <property type="term" value="F:fatty acyl-CoA hydrolase activity"/>
    <property type="evidence" value="ECO:0007669"/>
    <property type="project" value="TreeGrafter"/>
</dbReference>
<accession>A0A066VTE3</accession>
<evidence type="ECO:0000256" key="3">
    <source>
        <dbReference type="ARBA" id="ARBA00022801"/>
    </source>
</evidence>
<comment type="similarity">
    <text evidence="1">Belongs to the acyl coenzyme A hydrolase family.</text>
</comment>
<keyword evidence="4" id="KW-0809">Transit peptide</keyword>
<dbReference type="STRING" id="1037660.A0A066VTE3"/>
<evidence type="ECO:0000313" key="7">
    <source>
        <dbReference type="Proteomes" id="UP000027361"/>
    </source>
</evidence>
<sequence>MAARLAPVSTWADHRREMGKGSKADYGISSTELSEAVKHFEATQLKPKRMQERCLVELHLNFSKDPDLLERYIATSGAIRMGKIFEDLDTLAGAASYMHVLGHLPIRKDRASPLFIVTASVDRLDLVKPLVITSDYRLTGSVIYVGSSSMEVLVAIEEIKADSSPSEICLTGRFTMAARNAATLRSQRIAPLQLETKAEERLFQLGQQHKMHKQQSSATSLERSSPTEEEALLLHDVFLRDRNALTASAAKAIILGSSAKMMGSEEEVVSLSSTMHSSTLHMHPQQANVHLNVFGGVLMRHCYELGWITASIFANAPVEFLALDALSFHSPVPIGAVLNMTSTVTYTSQGEEKENAVAAVNVVAEIVDIESGKRKKSNTFHFSFSVGQTKRRVSPLTYADAIEWLESRRRVQIGDQLREEFKASAISPTVT</sequence>
<dbReference type="GO" id="GO:0016853">
    <property type="term" value="F:isomerase activity"/>
    <property type="evidence" value="ECO:0007669"/>
    <property type="project" value="UniProtKB-KW"/>
</dbReference>
<dbReference type="PANTHER" id="PTHR12655:SF0">
    <property type="entry name" value="ACYL-COENZYME A THIOESTERASE 9, MITOCHONDRIAL"/>
    <property type="match status" value="1"/>
</dbReference>
<feature type="domain" description="HotDog ACOT-type" evidence="5">
    <location>
        <begin position="272"/>
        <end position="390"/>
    </location>
</feature>
<reference evidence="6" key="1">
    <citation type="submission" date="2014-05" db="EMBL/GenBank/DDBJ databases">
        <title>Draft genome sequence of a rare smut relative, Tilletiaria anomala UBC 951.</title>
        <authorList>
            <consortium name="DOE Joint Genome Institute"/>
            <person name="Toome M."/>
            <person name="Kuo A."/>
            <person name="Henrissat B."/>
            <person name="Lipzen A."/>
            <person name="Tritt A."/>
            <person name="Yoshinaga Y."/>
            <person name="Zane M."/>
            <person name="Barry K."/>
            <person name="Grigoriev I.V."/>
            <person name="Spatafora J.W."/>
            <person name="Aimea M.C."/>
        </authorList>
    </citation>
    <scope>NUCLEOTIDE SEQUENCE [LARGE SCALE GENOMIC DNA]</scope>
    <source>
        <strain evidence="6">UBC 951</strain>
    </source>
</reference>
<dbReference type="GO" id="GO:0005739">
    <property type="term" value="C:mitochondrion"/>
    <property type="evidence" value="ECO:0007669"/>
    <property type="project" value="TreeGrafter"/>
</dbReference>
<dbReference type="InParanoid" id="A0A066VTE3"/>
<evidence type="ECO:0000313" key="6">
    <source>
        <dbReference type="EMBL" id="KDN43543.1"/>
    </source>
</evidence>
<evidence type="ECO:0000256" key="4">
    <source>
        <dbReference type="ARBA" id="ARBA00022946"/>
    </source>
</evidence>
<gene>
    <name evidence="6" type="ORF">K437DRAFT_257436</name>
</gene>
<keyword evidence="6" id="KW-0413">Isomerase</keyword>
<protein>
    <submittedName>
        <fullName evidence="6">Thioesterase/thiol ester dehydrase-isomerase</fullName>
    </submittedName>
</protein>
<feature type="domain" description="HotDog ACOT-type" evidence="5">
    <location>
        <begin position="54"/>
        <end position="182"/>
    </location>
</feature>
<dbReference type="Proteomes" id="UP000027361">
    <property type="component" value="Unassembled WGS sequence"/>
</dbReference>
<evidence type="ECO:0000259" key="5">
    <source>
        <dbReference type="PROSITE" id="PS51770"/>
    </source>
</evidence>
<keyword evidence="3" id="KW-0378">Hydrolase</keyword>
<dbReference type="PROSITE" id="PS51770">
    <property type="entry name" value="HOTDOG_ACOT"/>
    <property type="match status" value="2"/>
</dbReference>